<name>A0A9D2GVJ5_9BACT</name>
<dbReference type="InterPro" id="IPR003646">
    <property type="entry name" value="SH3-like_bac-type"/>
</dbReference>
<dbReference type="Pfam" id="PF13401">
    <property type="entry name" value="AAA_22"/>
    <property type="match status" value="1"/>
</dbReference>
<dbReference type="Proteomes" id="UP000824176">
    <property type="component" value="Unassembled WGS sequence"/>
</dbReference>
<protein>
    <submittedName>
        <fullName evidence="2">AAA family ATPase</fullName>
    </submittedName>
</protein>
<dbReference type="EMBL" id="DXAQ01000141">
    <property type="protein sequence ID" value="HIZ90164.1"/>
    <property type="molecule type" value="Genomic_DNA"/>
</dbReference>
<dbReference type="SMART" id="SM00287">
    <property type="entry name" value="SH3b"/>
    <property type="match status" value="1"/>
</dbReference>
<dbReference type="PROSITE" id="PS51781">
    <property type="entry name" value="SH3B"/>
    <property type="match status" value="1"/>
</dbReference>
<sequence>MRTFTEFFGFYQDPFKRTPDVDFYYPTQMHIDALDTLLYLIHSDEPFAVLTGEPGTGKTITIKKFINELPSNIVSAYILFPNLTPEELFMAILEDFNIHVDKSLTKNALFAKLRDFLIEIGREGKKAVIIIDEAQNLPNETLEELRLLSNLETEKDKLLKIILAGQPELDEKLNEESLRQLKQRVTLYVRLDNIKQDDIKNYIYSHLEKAGKSYVKIQNGVVKRIAKITKGNPRLINTLMERTIIAAFLDNSHTITENHLNSALSSVNNVMATVHKKKGSKGKPVAVIAVIAVLAVAAGFLGADKIFNTFNNTPAAVVAENSYTPENTAPVNTQPNSNQINEQAQVNTPVLNNGISDNNANNNIDMNTNNMQNNMAENNAEIEQVNNMQQEPYQPAQNIESVQTAQNEQANQNIEPVQPAQNNIPEEQPYMHAVPEAAPVENTALQETQMPEPAPVVQKAKDVYILVNSLNVRAIPSLESARVAAAKVGQKYEYVSENNDWVEIRLSSTLTGWVFKQYVSISERP</sequence>
<feature type="domain" description="SH3b" evidence="1">
    <location>
        <begin position="458"/>
        <end position="523"/>
    </location>
</feature>
<evidence type="ECO:0000313" key="2">
    <source>
        <dbReference type="EMBL" id="HIZ90164.1"/>
    </source>
</evidence>
<dbReference type="SMART" id="SM00382">
    <property type="entry name" value="AAA"/>
    <property type="match status" value="1"/>
</dbReference>
<organism evidence="2 3">
    <name type="scientific">Candidatus Mucispirillum faecigallinarum</name>
    <dbReference type="NCBI Taxonomy" id="2838699"/>
    <lineage>
        <taxon>Bacteria</taxon>
        <taxon>Pseudomonadati</taxon>
        <taxon>Deferribacterota</taxon>
        <taxon>Deferribacteres</taxon>
        <taxon>Deferribacterales</taxon>
        <taxon>Mucispirillaceae</taxon>
        <taxon>Mucispirillum</taxon>
    </lineage>
</organism>
<dbReference type="SUPFAM" id="SSF52540">
    <property type="entry name" value="P-loop containing nucleoside triphosphate hydrolases"/>
    <property type="match status" value="1"/>
</dbReference>
<evidence type="ECO:0000313" key="3">
    <source>
        <dbReference type="Proteomes" id="UP000824176"/>
    </source>
</evidence>
<reference evidence="2" key="2">
    <citation type="submission" date="2021-04" db="EMBL/GenBank/DDBJ databases">
        <authorList>
            <person name="Gilroy R."/>
        </authorList>
    </citation>
    <scope>NUCLEOTIDE SEQUENCE</scope>
    <source>
        <strain evidence="2">ChiW4-1371</strain>
    </source>
</reference>
<dbReference type="GO" id="GO:0016887">
    <property type="term" value="F:ATP hydrolysis activity"/>
    <property type="evidence" value="ECO:0007669"/>
    <property type="project" value="InterPro"/>
</dbReference>
<dbReference type="Pfam" id="PF08239">
    <property type="entry name" value="SH3_3"/>
    <property type="match status" value="1"/>
</dbReference>
<dbReference type="PANTHER" id="PTHR35894:SF1">
    <property type="entry name" value="PHOSPHORIBULOKINASE _ URIDINE KINASE FAMILY"/>
    <property type="match status" value="1"/>
</dbReference>
<accession>A0A9D2GVJ5</accession>
<dbReference type="Gene3D" id="3.40.50.300">
    <property type="entry name" value="P-loop containing nucleotide triphosphate hydrolases"/>
    <property type="match status" value="1"/>
</dbReference>
<reference evidence="2" key="1">
    <citation type="journal article" date="2021" name="PeerJ">
        <title>Extensive microbial diversity within the chicken gut microbiome revealed by metagenomics and culture.</title>
        <authorList>
            <person name="Gilroy R."/>
            <person name="Ravi A."/>
            <person name="Getino M."/>
            <person name="Pursley I."/>
            <person name="Horton D.L."/>
            <person name="Alikhan N.F."/>
            <person name="Baker D."/>
            <person name="Gharbi K."/>
            <person name="Hall N."/>
            <person name="Watson M."/>
            <person name="Adriaenssens E.M."/>
            <person name="Foster-Nyarko E."/>
            <person name="Jarju S."/>
            <person name="Secka A."/>
            <person name="Antonio M."/>
            <person name="Oren A."/>
            <person name="Chaudhuri R.R."/>
            <person name="La Ragione R."/>
            <person name="Hildebrand F."/>
            <person name="Pallen M.J."/>
        </authorList>
    </citation>
    <scope>NUCLEOTIDE SEQUENCE</scope>
    <source>
        <strain evidence="2">ChiW4-1371</strain>
    </source>
</reference>
<dbReference type="PANTHER" id="PTHR35894">
    <property type="entry name" value="GENERAL SECRETION PATHWAY PROTEIN A-RELATED"/>
    <property type="match status" value="1"/>
</dbReference>
<dbReference type="InterPro" id="IPR027417">
    <property type="entry name" value="P-loop_NTPase"/>
</dbReference>
<evidence type="ECO:0000259" key="1">
    <source>
        <dbReference type="PROSITE" id="PS51781"/>
    </source>
</evidence>
<gene>
    <name evidence="2" type="ORF">H9804_09465</name>
</gene>
<dbReference type="CDD" id="cd00009">
    <property type="entry name" value="AAA"/>
    <property type="match status" value="1"/>
</dbReference>
<comment type="caution">
    <text evidence="2">The sequence shown here is derived from an EMBL/GenBank/DDBJ whole genome shotgun (WGS) entry which is preliminary data.</text>
</comment>
<dbReference type="InterPro" id="IPR052026">
    <property type="entry name" value="ExeA_AAA_ATPase_DNA-bind"/>
</dbReference>
<dbReference type="AlphaFoldDB" id="A0A9D2GVJ5"/>
<proteinExistence type="predicted"/>
<dbReference type="InterPro" id="IPR049945">
    <property type="entry name" value="AAA_22"/>
</dbReference>
<dbReference type="InterPro" id="IPR003593">
    <property type="entry name" value="AAA+_ATPase"/>
</dbReference>
<dbReference type="Gene3D" id="2.30.30.40">
    <property type="entry name" value="SH3 Domains"/>
    <property type="match status" value="1"/>
</dbReference>